<dbReference type="PhylomeDB" id="A0A0G4FTP6"/>
<evidence type="ECO:0000256" key="2">
    <source>
        <dbReference type="ARBA" id="ARBA00023043"/>
    </source>
</evidence>
<evidence type="ECO:0000256" key="5">
    <source>
        <dbReference type="SAM" id="MobiDB-lite"/>
    </source>
</evidence>
<feature type="repeat" description="ANK" evidence="3">
    <location>
        <begin position="635"/>
        <end position="667"/>
    </location>
</feature>
<feature type="region of interest" description="Disordered" evidence="5">
    <location>
        <begin position="271"/>
        <end position="303"/>
    </location>
</feature>
<protein>
    <submittedName>
        <fullName evidence="6">Uncharacterized protein</fullName>
    </submittedName>
</protein>
<keyword evidence="2 3" id="KW-0040">ANK repeat</keyword>
<dbReference type="OrthoDB" id="10057496at2759"/>
<evidence type="ECO:0000256" key="1">
    <source>
        <dbReference type="ARBA" id="ARBA00022737"/>
    </source>
</evidence>
<feature type="region of interest" description="Disordered" evidence="5">
    <location>
        <begin position="1"/>
        <end position="65"/>
    </location>
</feature>
<feature type="region of interest" description="Disordered" evidence="5">
    <location>
        <begin position="536"/>
        <end position="563"/>
    </location>
</feature>
<feature type="compositionally biased region" description="Polar residues" evidence="5">
    <location>
        <begin position="825"/>
        <end position="844"/>
    </location>
</feature>
<dbReference type="Gene3D" id="1.25.40.20">
    <property type="entry name" value="Ankyrin repeat-containing domain"/>
    <property type="match status" value="2"/>
</dbReference>
<reference evidence="6 7" key="1">
    <citation type="submission" date="2014-11" db="EMBL/GenBank/DDBJ databases">
        <authorList>
            <person name="Zhu J."/>
            <person name="Qi W."/>
            <person name="Song R."/>
        </authorList>
    </citation>
    <scope>NUCLEOTIDE SEQUENCE [LARGE SCALE GENOMIC DNA]</scope>
</reference>
<keyword evidence="4" id="KW-0175">Coiled coil</keyword>
<gene>
    <name evidence="6" type="ORF">Vbra_452</name>
</gene>
<dbReference type="PROSITE" id="PS50297">
    <property type="entry name" value="ANK_REP_REGION"/>
    <property type="match status" value="1"/>
</dbReference>
<feature type="compositionally biased region" description="Basic and acidic residues" evidence="5">
    <location>
        <begin position="23"/>
        <end position="36"/>
    </location>
</feature>
<evidence type="ECO:0000256" key="3">
    <source>
        <dbReference type="PROSITE-ProRule" id="PRU00023"/>
    </source>
</evidence>
<dbReference type="Proteomes" id="UP000041254">
    <property type="component" value="Unassembled WGS sequence"/>
</dbReference>
<name>A0A0G4FTP6_VITBC</name>
<keyword evidence="7" id="KW-1185">Reference proteome</keyword>
<organism evidence="6 7">
    <name type="scientific">Vitrella brassicaformis (strain CCMP3155)</name>
    <dbReference type="NCBI Taxonomy" id="1169540"/>
    <lineage>
        <taxon>Eukaryota</taxon>
        <taxon>Sar</taxon>
        <taxon>Alveolata</taxon>
        <taxon>Colpodellida</taxon>
        <taxon>Vitrellaceae</taxon>
        <taxon>Vitrella</taxon>
    </lineage>
</organism>
<keyword evidence="1" id="KW-0677">Repeat</keyword>
<dbReference type="EMBL" id="CDMY01000496">
    <property type="protein sequence ID" value="CEM17789.1"/>
    <property type="molecule type" value="Genomic_DNA"/>
</dbReference>
<feature type="compositionally biased region" description="Basic residues" evidence="5">
    <location>
        <begin position="553"/>
        <end position="563"/>
    </location>
</feature>
<feature type="region of interest" description="Disordered" evidence="5">
    <location>
        <begin position="661"/>
        <end position="845"/>
    </location>
</feature>
<evidence type="ECO:0000256" key="4">
    <source>
        <dbReference type="SAM" id="Coils"/>
    </source>
</evidence>
<dbReference type="PANTHER" id="PTHR24198">
    <property type="entry name" value="ANKYRIN REPEAT AND PROTEIN KINASE DOMAIN-CONTAINING PROTEIN"/>
    <property type="match status" value="1"/>
</dbReference>
<feature type="region of interest" description="Disordered" evidence="5">
    <location>
        <begin position="609"/>
        <end position="630"/>
    </location>
</feature>
<evidence type="ECO:0000313" key="6">
    <source>
        <dbReference type="EMBL" id="CEM17789.1"/>
    </source>
</evidence>
<feature type="coiled-coil region" evidence="4">
    <location>
        <begin position="1068"/>
        <end position="1099"/>
    </location>
</feature>
<dbReference type="InterPro" id="IPR002110">
    <property type="entry name" value="Ankyrin_rpt"/>
</dbReference>
<feature type="compositionally biased region" description="Low complexity" evidence="5">
    <location>
        <begin position="785"/>
        <end position="824"/>
    </location>
</feature>
<feature type="compositionally biased region" description="Basic residues" evidence="5">
    <location>
        <begin position="702"/>
        <end position="712"/>
    </location>
</feature>
<feature type="compositionally biased region" description="Basic and acidic residues" evidence="5">
    <location>
        <begin position="687"/>
        <end position="701"/>
    </location>
</feature>
<dbReference type="PANTHER" id="PTHR24198:SF165">
    <property type="entry name" value="ANKYRIN REPEAT-CONTAINING PROTEIN-RELATED"/>
    <property type="match status" value="1"/>
</dbReference>
<proteinExistence type="predicted"/>
<sequence length="1117" mass="121748">MASTNHHRPPLPSPAAQPPVQRATERRDKRRAERPSRQAAQEKVVASAERATYSRGDGASEDIPTSISCHGMSDSELLLEEACKNVHRHAQPKMKGHVWAMREACAHDQLVAEDQRKPVHLKEHHQLLSQLPTPCFPDLSFMDGLLFRHALQACVRGGKVLEWDDLTLDALHPSCLYRDEPLNLVTSDYVPSPLVAQAAVADAPIQIMKTLLAYNADVDARGHAGQANLPDRQLSYNTSTVGAAAMCHHPDMLRFLLREAEADPRVPAIATLEDRQGRQAAAAGAMEEGGGVDSPAAAAHERKRQELRERMVQMEAMARAMREACAHDLPTPEGRRKRVEDHSLLSSLPKPMVSYMNGFVLKQALHSCAMYGSAGSLDTLLQDNFIKPTEEGGDEGLPVGQVRATDGEVLSWRDLSPFSIEPFEGEMIEPDGYVRKPLLIEAMTHGFSNCADDATVLRIVKSLVEYNADVKEIGVVAMDCKTREVMKSPAVGAASLFHLPEVLDYLLQQPRCDPSVLSEGDFIAGLNLLQLACDGNQHDDAPQPPSEPMVGTKSRKKATSKGKRAGIVGLAEEAGQQAAGGVAAEAEQKEEARQSRAVATLEVIERHGLTRSTPAEAKGGRRKKPGLSLQCRDKTGSSLLHVAAANGWSGIVEWLLKRGLSSGRQQKERDTPRCRPHARHKAAAADLLREEEQARKEEERAARKREQKRLKRLAAEQAESAADGEMEEADDTQHETEEVDQVTEEAAAPSCPPDTQRQPAFSDAPGDHQQQRNVLSQKPPADVGPSAFAPLPLSPAHGTSASHSFAAQRPSSSSSSFVDPPASSTVSTTPADRPSSAQTSTRQDQFCPADVTAQLRADLNGCIDKKESLEDQYRDLLAARRWAADRVKELKTNIRRLEYVTPNLSHDVLVSLATAAEVREFEAKISREEVRLDELLVAAAQHAMRLQSGAIKPTKAPAAEPQSALGAAAAGSASTPMSTAEGCGMPVCGAMRVMLNESSTEHQLLEAIQHIQYDIDQLEGDISRMTHEHSEIEASLQPLEQEHHTLQHEAKKRLTPARLESLSSVTAVEAFQRDIKSAKQQLRELSKEATIQRTILEKEGGRAANSRILPMSAEVSV</sequence>
<dbReference type="SUPFAM" id="SSF48403">
    <property type="entry name" value="Ankyrin repeat"/>
    <property type="match status" value="1"/>
</dbReference>
<dbReference type="InterPro" id="IPR036770">
    <property type="entry name" value="Ankyrin_rpt-contain_sf"/>
</dbReference>
<dbReference type="InParanoid" id="A0A0G4FTP6"/>
<evidence type="ECO:0000313" key="7">
    <source>
        <dbReference type="Proteomes" id="UP000041254"/>
    </source>
</evidence>
<dbReference type="PROSITE" id="PS50088">
    <property type="entry name" value="ANK_REPEAT"/>
    <property type="match status" value="1"/>
</dbReference>
<accession>A0A0G4FTP6</accession>
<dbReference type="VEuPathDB" id="CryptoDB:Vbra_452"/>
<dbReference type="AlphaFoldDB" id="A0A0G4FTP6"/>